<evidence type="ECO:0000256" key="1">
    <source>
        <dbReference type="SAM" id="MobiDB-lite"/>
    </source>
</evidence>
<feature type="region of interest" description="Disordered" evidence="1">
    <location>
        <begin position="1"/>
        <end position="38"/>
    </location>
</feature>
<name>A0A1A8W3F5_PLAOA</name>
<organism evidence="2 3">
    <name type="scientific">Plasmodium ovale curtisi</name>
    <dbReference type="NCBI Taxonomy" id="864141"/>
    <lineage>
        <taxon>Eukaryota</taxon>
        <taxon>Sar</taxon>
        <taxon>Alveolata</taxon>
        <taxon>Apicomplexa</taxon>
        <taxon>Aconoidasida</taxon>
        <taxon>Haemosporida</taxon>
        <taxon>Plasmodiidae</taxon>
        <taxon>Plasmodium</taxon>
        <taxon>Plasmodium (Plasmodium)</taxon>
    </lineage>
</organism>
<evidence type="ECO:0000313" key="2">
    <source>
        <dbReference type="EMBL" id="SBS87448.1"/>
    </source>
</evidence>
<gene>
    <name evidence="2" type="ORF">POVCU2_0042730</name>
</gene>
<feature type="compositionally biased region" description="Polar residues" evidence="1">
    <location>
        <begin position="24"/>
        <end position="38"/>
    </location>
</feature>
<dbReference type="EMBL" id="FLQU01000576">
    <property type="protein sequence ID" value="SBS87448.1"/>
    <property type="molecule type" value="Genomic_DNA"/>
</dbReference>
<evidence type="ECO:0000313" key="3">
    <source>
        <dbReference type="Proteomes" id="UP000078560"/>
    </source>
</evidence>
<reference evidence="3" key="1">
    <citation type="submission" date="2016-05" db="EMBL/GenBank/DDBJ databases">
        <authorList>
            <person name="Naeem Raeece"/>
        </authorList>
    </citation>
    <scope>NUCLEOTIDE SEQUENCE [LARGE SCALE GENOMIC DNA]</scope>
</reference>
<protein>
    <submittedName>
        <fullName evidence="2">Uncharacterized protein</fullName>
    </submittedName>
</protein>
<sequence length="76" mass="8765">MFGKEKKKKGKGIYELARGDSKSNRAYNSSRKQAKSSNQYMSMRIYKVVSSTEEFTKKCNGRLQRELSECVFFPPA</sequence>
<proteinExistence type="predicted"/>
<feature type="compositionally biased region" description="Basic residues" evidence="1">
    <location>
        <begin position="1"/>
        <end position="11"/>
    </location>
</feature>
<accession>A0A1A8W3F5</accession>
<dbReference type="Proteomes" id="UP000078560">
    <property type="component" value="Unassembled WGS sequence"/>
</dbReference>
<dbReference type="AlphaFoldDB" id="A0A1A8W3F5"/>